<feature type="active site" description="Charge relay system" evidence="5 6">
    <location>
        <position position="203"/>
    </location>
</feature>
<dbReference type="InterPro" id="IPR022398">
    <property type="entry name" value="Peptidase_S8_His-AS"/>
</dbReference>
<dbReference type="InterPro" id="IPR036852">
    <property type="entry name" value="Peptidase_S8/S53_dom_sf"/>
</dbReference>
<comment type="caution">
    <text evidence="9">The sequence shown here is derived from an EMBL/GenBank/DDBJ whole genome shotgun (WGS) entry which is preliminary data.</text>
</comment>
<dbReference type="PROSITE" id="PS51892">
    <property type="entry name" value="SUBTILASE"/>
    <property type="match status" value="1"/>
</dbReference>
<feature type="active site" description="Charge relay system" evidence="5 6">
    <location>
        <position position="165"/>
    </location>
</feature>
<feature type="region of interest" description="Disordered" evidence="7">
    <location>
        <begin position="411"/>
        <end position="430"/>
    </location>
</feature>
<dbReference type="PROSITE" id="PS51318">
    <property type="entry name" value="TAT"/>
    <property type="match status" value="1"/>
</dbReference>
<dbReference type="PANTHER" id="PTHR43806">
    <property type="entry name" value="PEPTIDASE S8"/>
    <property type="match status" value="1"/>
</dbReference>
<dbReference type="Proteomes" id="UP000728647">
    <property type="component" value="Unassembled WGS sequence"/>
</dbReference>
<keyword evidence="2 6" id="KW-0645">Protease</keyword>
<dbReference type="RefSeq" id="WP_174702466.1">
    <property type="nucleotide sequence ID" value="NZ_JABURA010000001.1"/>
</dbReference>
<dbReference type="GO" id="GO:0006508">
    <property type="term" value="P:proteolysis"/>
    <property type="evidence" value="ECO:0007669"/>
    <property type="project" value="UniProtKB-KW"/>
</dbReference>
<dbReference type="Pfam" id="PF00082">
    <property type="entry name" value="Peptidase_S8"/>
    <property type="match status" value="1"/>
</dbReference>
<comment type="similarity">
    <text evidence="1 6">Belongs to the peptidase S8 family.</text>
</comment>
<evidence type="ECO:0000313" key="10">
    <source>
        <dbReference type="Proteomes" id="UP000728647"/>
    </source>
</evidence>
<dbReference type="InterPro" id="IPR023828">
    <property type="entry name" value="Peptidase_S8_Ser-AS"/>
</dbReference>
<name>A0A8J8GNC1_9EURY</name>
<dbReference type="InterPro" id="IPR015500">
    <property type="entry name" value="Peptidase_S8_subtilisin-rel"/>
</dbReference>
<dbReference type="Gene3D" id="2.60.120.380">
    <property type="match status" value="1"/>
</dbReference>
<keyword evidence="4 6" id="KW-0720">Serine protease</keyword>
<evidence type="ECO:0000259" key="8">
    <source>
        <dbReference type="Pfam" id="PF00082"/>
    </source>
</evidence>
<dbReference type="InterPro" id="IPR000209">
    <property type="entry name" value="Peptidase_S8/S53_dom"/>
</dbReference>
<proteinExistence type="inferred from homology"/>
<gene>
    <name evidence="9" type="ORF">HT576_15095</name>
</gene>
<dbReference type="PROSITE" id="PS00137">
    <property type="entry name" value="SUBTILASE_HIS"/>
    <property type="match status" value="1"/>
</dbReference>
<dbReference type="PRINTS" id="PR00723">
    <property type="entry name" value="SUBTILISIN"/>
</dbReference>
<evidence type="ECO:0000256" key="7">
    <source>
        <dbReference type="SAM" id="MobiDB-lite"/>
    </source>
</evidence>
<evidence type="ECO:0000256" key="5">
    <source>
        <dbReference type="PIRSR" id="PIRSR615500-1"/>
    </source>
</evidence>
<evidence type="ECO:0000256" key="2">
    <source>
        <dbReference type="ARBA" id="ARBA00022670"/>
    </source>
</evidence>
<evidence type="ECO:0000256" key="4">
    <source>
        <dbReference type="ARBA" id="ARBA00022825"/>
    </source>
</evidence>
<dbReference type="Gene3D" id="3.40.50.200">
    <property type="entry name" value="Peptidase S8/S53 domain"/>
    <property type="match status" value="1"/>
</dbReference>
<dbReference type="GO" id="GO:0004252">
    <property type="term" value="F:serine-type endopeptidase activity"/>
    <property type="evidence" value="ECO:0007669"/>
    <property type="project" value="UniProtKB-UniRule"/>
</dbReference>
<evidence type="ECO:0000256" key="3">
    <source>
        <dbReference type="ARBA" id="ARBA00022801"/>
    </source>
</evidence>
<dbReference type="PANTHER" id="PTHR43806:SF11">
    <property type="entry name" value="CEREVISIN-RELATED"/>
    <property type="match status" value="1"/>
</dbReference>
<feature type="domain" description="Peptidase S8/S53" evidence="8">
    <location>
        <begin position="158"/>
        <end position="397"/>
    </location>
</feature>
<organism evidence="9 10">
    <name type="scientific">Haloterrigena gelatinilytica</name>
    <dbReference type="NCBI Taxonomy" id="2741724"/>
    <lineage>
        <taxon>Archaea</taxon>
        <taxon>Methanobacteriati</taxon>
        <taxon>Methanobacteriota</taxon>
        <taxon>Stenosarchaea group</taxon>
        <taxon>Halobacteria</taxon>
        <taxon>Halobacteriales</taxon>
        <taxon>Natrialbaceae</taxon>
        <taxon>Haloterrigena</taxon>
    </lineage>
</organism>
<evidence type="ECO:0000256" key="6">
    <source>
        <dbReference type="PROSITE-ProRule" id="PRU01240"/>
    </source>
</evidence>
<dbReference type="EMBL" id="JABURA010000001">
    <property type="protein sequence ID" value="NUB92343.1"/>
    <property type="molecule type" value="Genomic_DNA"/>
</dbReference>
<protein>
    <submittedName>
        <fullName evidence="9">S8 family serine peptidase</fullName>
    </submittedName>
</protein>
<evidence type="ECO:0000313" key="9">
    <source>
        <dbReference type="EMBL" id="NUB92343.1"/>
    </source>
</evidence>
<sequence>MTQNGPRDGDAGGGYERRRILTGAGALAAGGLLGASGVASATPEREPGPKKDELVVGISASAPDVAREARAAVPGDADVVHANETIGYATVSFPSEAPAHAREQFIEAIERAEHVEYVERNATVQSFGEPDDTYYGYQSAPQQVNCETAWETTIGSADVLIATVDQGVQYDHPDLEGAVDDRLGENIAGHGSDPYPSAGDEQHGTHVAGIAVAETDNGRGTAGISDCSLLAVRALDANGQGSLSDIADGIQWAADAGADVINLSLGAADDYRTLAAACEYALEQGALIVGAAGNAGADGVAYPAAYEDVIGVSALEDESVADFSNTGPEIDLAAPGTGLVSTVPWGDYGRMTGTSMAAPVVAGVAGLALSAHPDLSPLALREHLLATATDLGLEATAQGAGRVDAAAAVEADPNAAENADGTDENDAGQCGDETVRARADGSLSGGWWGESDRYVYAPRTADPCSATITLEGPAGADFDLYVNVDGESPTRWNHDESSAGDGASEAIDLELSGDEELRIQVHANAGSGSYTMRIEELGR</sequence>
<dbReference type="PROSITE" id="PS00138">
    <property type="entry name" value="SUBTILASE_SER"/>
    <property type="match status" value="1"/>
</dbReference>
<feature type="active site" description="Charge relay system" evidence="5 6">
    <location>
        <position position="355"/>
    </location>
</feature>
<evidence type="ECO:0000256" key="1">
    <source>
        <dbReference type="ARBA" id="ARBA00011073"/>
    </source>
</evidence>
<dbReference type="InterPro" id="IPR006311">
    <property type="entry name" value="TAT_signal"/>
</dbReference>
<dbReference type="SUPFAM" id="SSF52743">
    <property type="entry name" value="Subtilisin-like"/>
    <property type="match status" value="1"/>
</dbReference>
<dbReference type="InterPro" id="IPR050131">
    <property type="entry name" value="Peptidase_S8_subtilisin-like"/>
</dbReference>
<dbReference type="OrthoDB" id="341609at2157"/>
<dbReference type="AlphaFoldDB" id="A0A8J8GNC1"/>
<accession>A0A8J8GNC1</accession>
<keyword evidence="3 6" id="KW-0378">Hydrolase</keyword>
<reference evidence="9" key="1">
    <citation type="submission" date="2020-06" db="EMBL/GenBank/DDBJ databases">
        <title>Haloterrigena sp. nov., an extremely halophilic archaeon isolated from a saline sediment.</title>
        <authorList>
            <person name="Liu B.-B."/>
        </authorList>
    </citation>
    <scope>NUCLEOTIDE SEQUENCE</scope>
    <source>
        <strain evidence="9">SYSU A121-1</strain>
    </source>
</reference>